<dbReference type="PANTHER" id="PTHR46388">
    <property type="entry name" value="NHL REPEAT-CONTAINING PROTEIN 2"/>
    <property type="match status" value="1"/>
</dbReference>
<keyword evidence="5" id="KW-1185">Reference proteome</keyword>
<evidence type="ECO:0000313" key="5">
    <source>
        <dbReference type="Proteomes" id="UP001153404"/>
    </source>
</evidence>
<dbReference type="EMBL" id="JAPDIA010000003">
    <property type="protein sequence ID" value="MDG0810591.1"/>
    <property type="molecule type" value="Genomic_DNA"/>
</dbReference>
<accession>A0A9X4KT21</accession>
<dbReference type="Gene3D" id="2.120.10.30">
    <property type="entry name" value="TolB, C-terminal domain"/>
    <property type="match status" value="2"/>
</dbReference>
<keyword evidence="1" id="KW-0677">Repeat</keyword>
<protein>
    <submittedName>
        <fullName evidence="4">Cadherin-like beta sandwich domain-containing protein</fullName>
    </submittedName>
</protein>
<feature type="domain" description="Cadherin-like beta-sandwich-like" evidence="3">
    <location>
        <begin position="426"/>
        <end position="499"/>
    </location>
</feature>
<dbReference type="Gene3D" id="2.40.10.500">
    <property type="match status" value="1"/>
</dbReference>
<dbReference type="Proteomes" id="UP001153404">
    <property type="component" value="Unassembled WGS sequence"/>
</dbReference>
<evidence type="ECO:0000259" key="3">
    <source>
        <dbReference type="Pfam" id="PF12733"/>
    </source>
</evidence>
<dbReference type="InterPro" id="IPR025883">
    <property type="entry name" value="Cadherin-like_domain"/>
</dbReference>
<dbReference type="InterPro" id="IPR001258">
    <property type="entry name" value="NHL_repeat"/>
</dbReference>
<dbReference type="RefSeq" id="WP_277532507.1">
    <property type="nucleotide sequence ID" value="NZ_JAPDIA010000003.1"/>
</dbReference>
<feature type="repeat" description="NHL" evidence="2">
    <location>
        <begin position="256"/>
        <end position="286"/>
    </location>
</feature>
<organism evidence="4 5">
    <name type="scientific">Cohnella rhizosphaerae</name>
    <dbReference type="NCBI Taxonomy" id="1457232"/>
    <lineage>
        <taxon>Bacteria</taxon>
        <taxon>Bacillati</taxon>
        <taxon>Bacillota</taxon>
        <taxon>Bacilli</taxon>
        <taxon>Bacillales</taxon>
        <taxon>Paenibacillaceae</taxon>
        <taxon>Cohnella</taxon>
    </lineage>
</organism>
<proteinExistence type="predicted"/>
<feature type="repeat" description="NHL" evidence="2">
    <location>
        <begin position="49"/>
        <end position="79"/>
    </location>
</feature>
<reference evidence="4" key="1">
    <citation type="submission" date="2022-10" db="EMBL/GenBank/DDBJ databases">
        <title>Comparative genomic analysis of Cohnella hashimotonis sp. nov., isolated from the International Space Station.</title>
        <authorList>
            <person name="Simpson A."/>
            <person name="Venkateswaran K."/>
        </authorList>
    </citation>
    <scope>NUCLEOTIDE SEQUENCE</scope>
    <source>
        <strain evidence="4">DSM 28161</strain>
    </source>
</reference>
<name>A0A9X4KT21_9BACL</name>
<evidence type="ECO:0000256" key="2">
    <source>
        <dbReference type="PROSITE-ProRule" id="PRU00504"/>
    </source>
</evidence>
<evidence type="ECO:0000313" key="4">
    <source>
        <dbReference type="EMBL" id="MDG0810591.1"/>
    </source>
</evidence>
<gene>
    <name evidence="4" type="ORF">OMP40_15380</name>
</gene>
<dbReference type="PANTHER" id="PTHR46388:SF2">
    <property type="entry name" value="NHL REPEAT-CONTAINING PROTEIN 2"/>
    <property type="match status" value="1"/>
</dbReference>
<dbReference type="Pfam" id="PF01436">
    <property type="entry name" value="NHL"/>
    <property type="match status" value="5"/>
</dbReference>
<dbReference type="AlphaFoldDB" id="A0A9X4KT21"/>
<dbReference type="SUPFAM" id="SSF101898">
    <property type="entry name" value="NHL repeat"/>
    <property type="match status" value="1"/>
</dbReference>
<comment type="caution">
    <text evidence="4">The sequence shown here is derived from an EMBL/GenBank/DDBJ whole genome shotgun (WGS) entry which is preliminary data.</text>
</comment>
<dbReference type="PROSITE" id="PS51125">
    <property type="entry name" value="NHL"/>
    <property type="match status" value="4"/>
</dbReference>
<feature type="repeat" description="NHL" evidence="2">
    <location>
        <begin position="105"/>
        <end position="135"/>
    </location>
</feature>
<evidence type="ECO:0000256" key="1">
    <source>
        <dbReference type="ARBA" id="ARBA00022737"/>
    </source>
</evidence>
<feature type="repeat" description="NHL" evidence="2">
    <location>
        <begin position="1"/>
        <end position="23"/>
    </location>
</feature>
<dbReference type="InterPro" id="IPR011042">
    <property type="entry name" value="6-blade_b-propeller_TolB-like"/>
</dbReference>
<sequence length="731" mass="73020">MDSSGNIYIADTENHRVRKVGTDGKISTVAGTGTPDYNGDNRAAPSASLDTPTAVAVDGSGNLYIADSNNNRVRKVDTDGKISTFAGTGTAGSGTDGTAATAFSLFTPSGLALDDGGNLYIADTSNHRVVKVNTAGIVSTVAGTGSYGNSGNGGAATAAKMDSPVALAVGPGNVLYIVDNGNQNVRKVDTDGKISIFVGGNGYDYEGAPASSSWLSVPMGVAADSDGNVYVSDTLNNRVRKVDSVSQKIYTIDSALYNPYGLAVDSSGHVFIADTYFHRIIQLTVLSDDAGLKSLAGQTDASPAGGDGASAGAAITWSVNVPNSKSAVGRTDIVAAAGATSKLYSDSGFAAEVTGSSTIPLTAGAATTVYVKVSASDGVTVKYYAVTVNRGPALSGDAGLTTIAGQTDSSPGGGDGSAAGAAVAWTVSVPNSKAAVGLTDIAPAASATSMLYADSGFAMEVTGSSTIPLTAGEATTVYIKVTAQDGVTSKYYAVTFHREAALNTDAGLTSVAGQTDSSPTGGDGVSAGTAVTWSVNVPNGKTDVGLSDIVTVTGATYKLYSDSSFATEVTGSANIALTAGSATTVYVKVTAQDGVTAKYYAVAIHRDAALSDDAGLTSIAGQTDGSPAGGDGATAGNAVTWSVNVPNGKNAIGPADIATVTGATYGLYSDSDFATAITDSSTIALTAGASTTVYVKVTAQDGVTVKYYEVTIRRAADEPTVQQPPCTIAEQ</sequence>
<dbReference type="Pfam" id="PF12733">
    <property type="entry name" value="Cadherin-like"/>
    <property type="match status" value="1"/>
</dbReference>